<dbReference type="GO" id="GO:0000911">
    <property type="term" value="P:cytokinesis by cell plate formation"/>
    <property type="evidence" value="ECO:0007669"/>
    <property type="project" value="InterPro"/>
</dbReference>
<evidence type="ECO:0000313" key="1">
    <source>
        <dbReference type="EMBL" id="KAF6155669.1"/>
    </source>
</evidence>
<dbReference type="InterPro" id="IPR040321">
    <property type="entry name" value="SCD2-like"/>
</dbReference>
<proteinExistence type="predicted"/>
<dbReference type="EMBL" id="JACGCM010001406">
    <property type="protein sequence ID" value="KAF6155669.1"/>
    <property type="molecule type" value="Genomic_DNA"/>
</dbReference>
<gene>
    <name evidence="1" type="ORF">GIB67_007106</name>
</gene>
<protein>
    <submittedName>
        <fullName evidence="1">Uncharacterized protein</fullName>
    </submittedName>
</protein>
<accession>A0A7J7ML91</accession>
<name>A0A7J7ML91_9MAGN</name>
<keyword evidence="2" id="KW-1185">Reference proteome</keyword>
<reference evidence="1 2" key="1">
    <citation type="journal article" date="2020" name="IScience">
        <title>Genome Sequencing of the Endangered Kingdonia uniflora (Circaeasteraceae, Ranunculales) Reveals Potential Mechanisms of Evolutionary Specialization.</title>
        <authorList>
            <person name="Sun Y."/>
            <person name="Deng T."/>
            <person name="Zhang A."/>
            <person name="Moore M.J."/>
            <person name="Landis J.B."/>
            <person name="Lin N."/>
            <person name="Zhang H."/>
            <person name="Zhang X."/>
            <person name="Huang J."/>
            <person name="Zhang X."/>
            <person name="Sun H."/>
            <person name="Wang H."/>
        </authorList>
    </citation>
    <scope>NUCLEOTIDE SEQUENCE [LARGE SCALE GENOMIC DNA]</scope>
    <source>
        <strain evidence="1">TB1705</strain>
        <tissue evidence="1">Leaf</tissue>
    </source>
</reference>
<comment type="caution">
    <text evidence="1">The sequence shown here is derived from an EMBL/GenBank/DDBJ whole genome shotgun (WGS) entry which is preliminary data.</text>
</comment>
<dbReference type="PANTHER" id="PTHR31762">
    <property type="entry name" value="FAS-BINDING FACTOR-LIKE PROTEIN"/>
    <property type="match status" value="1"/>
</dbReference>
<dbReference type="AlphaFoldDB" id="A0A7J7ML91"/>
<dbReference type="PANTHER" id="PTHR31762:SF10">
    <property type="entry name" value="FAS-BINDING FACTOR-LIKE PROTEIN"/>
    <property type="match status" value="1"/>
</dbReference>
<evidence type="ECO:0000313" key="2">
    <source>
        <dbReference type="Proteomes" id="UP000541444"/>
    </source>
</evidence>
<sequence length="155" mass="18025">MILTKEEMEEVVLKRCWLARYWNLCVQHDILLEIAGQKYEFLSSLAPLPLEVVLSAGQKAKEENTADKADLDERNRFPHDLKIPTEGQNLLDAFELNQEEAEGVLFKQAWLTYFKRRAKTHGLEPDIVDERLQFWINLSSRSPTSHDAQLMLREA</sequence>
<dbReference type="OrthoDB" id="2014962at2759"/>
<organism evidence="1 2">
    <name type="scientific">Kingdonia uniflora</name>
    <dbReference type="NCBI Taxonomy" id="39325"/>
    <lineage>
        <taxon>Eukaryota</taxon>
        <taxon>Viridiplantae</taxon>
        <taxon>Streptophyta</taxon>
        <taxon>Embryophyta</taxon>
        <taxon>Tracheophyta</taxon>
        <taxon>Spermatophyta</taxon>
        <taxon>Magnoliopsida</taxon>
        <taxon>Ranunculales</taxon>
        <taxon>Circaeasteraceae</taxon>
        <taxon>Kingdonia</taxon>
    </lineage>
</organism>
<dbReference type="Proteomes" id="UP000541444">
    <property type="component" value="Unassembled WGS sequence"/>
</dbReference>